<dbReference type="InterPro" id="IPR019734">
    <property type="entry name" value="TPR_rpt"/>
</dbReference>
<sequence length="267" mass="29569">MNRLTSLWARLARMTKINLILGTVFALLFGYIAMATYFGTASQVRYTSNDFPGAKKAATAFLRVSPFQRHIGYYNRGTSEAAVGDYDAAQTDLEAALEIAPTSAECAVRINLSFVYEKQADQIAAQDHDQSQELYDRSLKTLEDAPEECQPKKSEEKQKSGQAKERVEDKKKGEQAKEEGSGDDSQDQDSKDSDGKDEDSKDKSDDGSSSEGDDEKQGEKEPDDSSGKSEREKKREELEKRGEDSDRQQQQQGPGGNGGRSSPDKPW</sequence>
<protein>
    <submittedName>
        <fullName evidence="3">Tetratricopeptide repeat protein</fullName>
    </submittedName>
</protein>
<dbReference type="Gene3D" id="1.25.40.10">
    <property type="entry name" value="Tetratricopeptide repeat domain"/>
    <property type="match status" value="1"/>
</dbReference>
<dbReference type="SUPFAM" id="SSF48452">
    <property type="entry name" value="TPR-like"/>
    <property type="match status" value="1"/>
</dbReference>
<name>A0ABY5SPR2_9MICO</name>
<feature type="compositionally biased region" description="Basic and acidic residues" evidence="2">
    <location>
        <begin position="215"/>
        <end position="247"/>
    </location>
</feature>
<organism evidence="3 4">
    <name type="scientific">Brevibacterium spongiae</name>
    <dbReference type="NCBI Taxonomy" id="2909672"/>
    <lineage>
        <taxon>Bacteria</taxon>
        <taxon>Bacillati</taxon>
        <taxon>Actinomycetota</taxon>
        <taxon>Actinomycetes</taxon>
        <taxon>Micrococcales</taxon>
        <taxon>Brevibacteriaceae</taxon>
        <taxon>Brevibacterium</taxon>
    </lineage>
</organism>
<dbReference type="EMBL" id="CP093443">
    <property type="protein sequence ID" value="UVI35064.1"/>
    <property type="molecule type" value="Genomic_DNA"/>
</dbReference>
<keyword evidence="4" id="KW-1185">Reference proteome</keyword>
<feature type="region of interest" description="Disordered" evidence="2">
    <location>
        <begin position="144"/>
        <end position="267"/>
    </location>
</feature>
<feature type="compositionally biased region" description="Basic and acidic residues" evidence="2">
    <location>
        <begin position="144"/>
        <end position="180"/>
    </location>
</feature>
<reference evidence="3" key="1">
    <citation type="submission" date="2022-03" db="EMBL/GenBank/DDBJ databases">
        <title>Brevibacterium spongiae sp. nov., isolated from marine sponge.</title>
        <authorList>
            <person name="Li Z."/>
            <person name="Zhang M."/>
        </authorList>
    </citation>
    <scope>NUCLEOTIDE SEQUENCE</scope>
    <source>
        <strain evidence="3">WHS-Z9</strain>
    </source>
</reference>
<dbReference type="InterPro" id="IPR011990">
    <property type="entry name" value="TPR-like_helical_dom_sf"/>
</dbReference>
<dbReference type="PROSITE" id="PS50005">
    <property type="entry name" value="TPR"/>
    <property type="match status" value="1"/>
</dbReference>
<dbReference type="SMART" id="SM00028">
    <property type="entry name" value="TPR"/>
    <property type="match status" value="1"/>
</dbReference>
<evidence type="ECO:0000256" key="2">
    <source>
        <dbReference type="SAM" id="MobiDB-lite"/>
    </source>
</evidence>
<dbReference type="Proteomes" id="UP001064879">
    <property type="component" value="Chromosome"/>
</dbReference>
<gene>
    <name evidence="3" type="ORF">L1F31_13185</name>
</gene>
<evidence type="ECO:0000256" key="1">
    <source>
        <dbReference type="PROSITE-ProRule" id="PRU00339"/>
    </source>
</evidence>
<evidence type="ECO:0000313" key="4">
    <source>
        <dbReference type="Proteomes" id="UP001064879"/>
    </source>
</evidence>
<evidence type="ECO:0000313" key="3">
    <source>
        <dbReference type="EMBL" id="UVI35064.1"/>
    </source>
</evidence>
<feature type="compositionally biased region" description="Basic and acidic residues" evidence="2">
    <location>
        <begin position="188"/>
        <end position="206"/>
    </location>
</feature>
<dbReference type="RefSeq" id="WP_265417737.1">
    <property type="nucleotide sequence ID" value="NZ_CP093443.1"/>
</dbReference>
<feature type="repeat" description="TPR" evidence="1">
    <location>
        <begin position="70"/>
        <end position="103"/>
    </location>
</feature>
<accession>A0ABY5SPR2</accession>
<keyword evidence="1" id="KW-0802">TPR repeat</keyword>
<proteinExistence type="predicted"/>